<dbReference type="AlphaFoldDB" id="J0L8U4"/>
<dbReference type="Proteomes" id="UP000006514">
    <property type="component" value="Unassembled WGS sequence"/>
</dbReference>
<proteinExistence type="predicted"/>
<gene>
    <name evidence="2" type="ORF">AURDEDRAFT_178113</name>
</gene>
<evidence type="ECO:0000313" key="2">
    <source>
        <dbReference type="EMBL" id="EJD32791.1"/>
    </source>
</evidence>
<feature type="compositionally biased region" description="Basic and acidic residues" evidence="1">
    <location>
        <begin position="71"/>
        <end position="82"/>
    </location>
</feature>
<evidence type="ECO:0000313" key="3">
    <source>
        <dbReference type="Proteomes" id="UP000006514"/>
    </source>
</evidence>
<sequence>MQPRHPLDHPPAPSAPGRGTRGQPQQHLWSNFVPGPLPGVSKSASPRRGSRDTSPCGRRRCTSESASPRRGSRDATPPRRGLDGSVSRPASNNPSPRDADSEGYWSPYKAPSLRWTISPAPRPPFKGTPKFVEVAMHFTDTEFRAHVIVPHVQEDLHVLDIPQDLLDQLHIREMKYATLTCLHADGTWHQPDARPLHIFHDDPDSDTGYVYLRARTMGDLTIFPASYYADMAERLKAFRRFTGDRHHPMRGEEAFFALFNYDATPAEIEQLEMCLSVVETSPPQLREKYEHAGRTPKGTWAEFVQECELHKDTPASTKELCNRYTLSPDLGASPKSGSSRRYTLSPDLGAEPEPASPGAPTWRGLAAGEASSSGHNSQWDDEDDLYD</sequence>
<name>J0L8U4_AURST</name>
<feature type="region of interest" description="Disordered" evidence="1">
    <location>
        <begin position="327"/>
        <end position="387"/>
    </location>
</feature>
<evidence type="ECO:0000256" key="1">
    <source>
        <dbReference type="SAM" id="MobiDB-lite"/>
    </source>
</evidence>
<dbReference type="KEGG" id="adl:AURDEDRAFT_178113"/>
<feature type="region of interest" description="Disordered" evidence="1">
    <location>
        <begin position="1"/>
        <end position="105"/>
    </location>
</feature>
<organism evidence="2 3">
    <name type="scientific">Auricularia subglabra (strain TFB-10046 / SS5)</name>
    <name type="common">White-rot fungus</name>
    <name type="synonym">Auricularia delicata (strain TFB10046)</name>
    <dbReference type="NCBI Taxonomy" id="717982"/>
    <lineage>
        <taxon>Eukaryota</taxon>
        <taxon>Fungi</taxon>
        <taxon>Dikarya</taxon>
        <taxon>Basidiomycota</taxon>
        <taxon>Agaricomycotina</taxon>
        <taxon>Agaricomycetes</taxon>
        <taxon>Auriculariales</taxon>
        <taxon>Auriculariaceae</taxon>
        <taxon>Auricularia</taxon>
    </lineage>
</organism>
<protein>
    <submittedName>
        <fullName evidence="2">Uncharacterized protein</fullName>
    </submittedName>
</protein>
<feature type="compositionally biased region" description="Low complexity" evidence="1">
    <location>
        <begin position="349"/>
        <end position="360"/>
    </location>
</feature>
<keyword evidence="3" id="KW-1185">Reference proteome</keyword>
<reference evidence="3" key="1">
    <citation type="journal article" date="2012" name="Science">
        <title>The Paleozoic origin of enzymatic lignin decomposition reconstructed from 31 fungal genomes.</title>
        <authorList>
            <person name="Floudas D."/>
            <person name="Binder M."/>
            <person name="Riley R."/>
            <person name="Barry K."/>
            <person name="Blanchette R.A."/>
            <person name="Henrissat B."/>
            <person name="Martinez A.T."/>
            <person name="Otillar R."/>
            <person name="Spatafora J.W."/>
            <person name="Yadav J.S."/>
            <person name="Aerts A."/>
            <person name="Benoit I."/>
            <person name="Boyd A."/>
            <person name="Carlson A."/>
            <person name="Copeland A."/>
            <person name="Coutinho P.M."/>
            <person name="de Vries R.P."/>
            <person name="Ferreira P."/>
            <person name="Findley K."/>
            <person name="Foster B."/>
            <person name="Gaskell J."/>
            <person name="Glotzer D."/>
            <person name="Gorecki P."/>
            <person name="Heitman J."/>
            <person name="Hesse C."/>
            <person name="Hori C."/>
            <person name="Igarashi K."/>
            <person name="Jurgens J.A."/>
            <person name="Kallen N."/>
            <person name="Kersten P."/>
            <person name="Kohler A."/>
            <person name="Kuees U."/>
            <person name="Kumar T.K.A."/>
            <person name="Kuo A."/>
            <person name="LaButti K."/>
            <person name="Larrondo L.F."/>
            <person name="Lindquist E."/>
            <person name="Ling A."/>
            <person name="Lombard V."/>
            <person name="Lucas S."/>
            <person name="Lundell T."/>
            <person name="Martin R."/>
            <person name="McLaughlin D.J."/>
            <person name="Morgenstern I."/>
            <person name="Morin E."/>
            <person name="Murat C."/>
            <person name="Nagy L.G."/>
            <person name="Nolan M."/>
            <person name="Ohm R.A."/>
            <person name="Patyshakuliyeva A."/>
            <person name="Rokas A."/>
            <person name="Ruiz-Duenas F.J."/>
            <person name="Sabat G."/>
            <person name="Salamov A."/>
            <person name="Samejima M."/>
            <person name="Schmutz J."/>
            <person name="Slot J.C."/>
            <person name="St John F."/>
            <person name="Stenlid J."/>
            <person name="Sun H."/>
            <person name="Sun S."/>
            <person name="Syed K."/>
            <person name="Tsang A."/>
            <person name="Wiebenga A."/>
            <person name="Young D."/>
            <person name="Pisabarro A."/>
            <person name="Eastwood D.C."/>
            <person name="Martin F."/>
            <person name="Cullen D."/>
            <person name="Grigoriev I.V."/>
            <person name="Hibbett D.S."/>
        </authorList>
    </citation>
    <scope>NUCLEOTIDE SEQUENCE [LARGE SCALE GENOMIC DNA]</scope>
    <source>
        <strain evidence="3">TFB10046</strain>
    </source>
</reference>
<dbReference type="InParanoid" id="J0L8U4"/>
<accession>J0L8U4</accession>
<dbReference type="EMBL" id="JH688651">
    <property type="protein sequence ID" value="EJD32791.1"/>
    <property type="molecule type" value="Genomic_DNA"/>
</dbReference>